<evidence type="ECO:0000256" key="1">
    <source>
        <dbReference type="SAM" id="MobiDB-lite"/>
    </source>
</evidence>
<dbReference type="Proteomes" id="UP000076038">
    <property type="component" value="Plasmid unnamed1"/>
</dbReference>
<dbReference type="RefSeq" id="WP_157889899.1">
    <property type="nucleotide sequence ID" value="NZ_CP015221.1"/>
</dbReference>
<feature type="region of interest" description="Disordered" evidence="1">
    <location>
        <begin position="1"/>
        <end position="21"/>
    </location>
</feature>
<evidence type="ECO:0000313" key="3">
    <source>
        <dbReference type="Proteomes" id="UP000076038"/>
    </source>
</evidence>
<dbReference type="OrthoDB" id="4469468at2"/>
<reference evidence="2 3" key="1">
    <citation type="journal article" date="2016" name="Genome Announc.">
        <title>Complete Genome and Plasmid Sequences for Rhodococcus fascians D188 and Draft Sequences for Rhodococcus Isolates PBTS 1 and PBTS 2.</title>
        <authorList>
            <person name="Stamler R.A."/>
            <person name="Vereecke D."/>
            <person name="Zhang Y."/>
            <person name="Schilkey F."/>
            <person name="Devitt N."/>
            <person name="Randall J.J."/>
        </authorList>
    </citation>
    <scope>NUCLEOTIDE SEQUENCE [LARGE SCALE GENOMIC DNA]</scope>
    <source>
        <strain evidence="2 3">PBTS2</strain>
        <plasmid evidence="2">unnamed1</plasmid>
    </source>
</reference>
<gene>
    <name evidence="2" type="ORF">A3Q41_04995</name>
</gene>
<keyword evidence="3" id="KW-1185">Reference proteome</keyword>
<sequence length="57" mass="6568">MDDDERAAIRSEGYDPDHPAVSHALDQVKHVLHLYRHLAWTFTKDDLDGVSVPRRKS</sequence>
<reference evidence="3" key="2">
    <citation type="submission" date="2016-04" db="EMBL/GenBank/DDBJ databases">
        <title>Complete Genome and Plasmid Sequences for Rhodococcus fascians D188 and Draft Sequences for Rhodococcus spp. Isolates PBTS 1 and PBTS 2.</title>
        <authorList>
            <person name="Stamer R."/>
            <person name="Vereecke D."/>
            <person name="Zhang Y."/>
            <person name="Schilkey F."/>
            <person name="Devitt N."/>
            <person name="Randall J."/>
        </authorList>
    </citation>
    <scope>NUCLEOTIDE SEQUENCE [LARGE SCALE GENOMIC DNA]</scope>
    <source>
        <strain evidence="3">PBTS2</strain>
        <plasmid evidence="3">unnamed1</plasmid>
    </source>
</reference>
<dbReference type="AlphaFoldDB" id="A0A143QTB8"/>
<feature type="compositionally biased region" description="Basic and acidic residues" evidence="1">
    <location>
        <begin position="1"/>
        <end position="20"/>
    </location>
</feature>
<dbReference type="EMBL" id="CP015221">
    <property type="protein sequence ID" value="AMY26250.1"/>
    <property type="molecule type" value="Genomic_DNA"/>
</dbReference>
<keyword evidence="2" id="KW-0614">Plasmid</keyword>
<dbReference type="PATRIC" id="fig|1653479.3.peg.5063"/>
<protein>
    <submittedName>
        <fullName evidence="2">Uncharacterized protein</fullName>
    </submittedName>
</protein>
<geneLocation type="plasmid" evidence="2 3">
    <name>unnamed1</name>
</geneLocation>
<accession>A0A143QTB8</accession>
<dbReference type="KEGG" id="rhs:A3Q41_04995"/>
<evidence type="ECO:0000313" key="2">
    <source>
        <dbReference type="EMBL" id="AMY26250.1"/>
    </source>
</evidence>
<name>A0A143QTB8_RHOFA</name>
<organism evidence="2 3">
    <name type="scientific">Rhodococcoides fascians</name>
    <name type="common">Rhodococcus fascians</name>
    <dbReference type="NCBI Taxonomy" id="1828"/>
    <lineage>
        <taxon>Bacteria</taxon>
        <taxon>Bacillati</taxon>
        <taxon>Actinomycetota</taxon>
        <taxon>Actinomycetes</taxon>
        <taxon>Mycobacteriales</taxon>
        <taxon>Nocardiaceae</taxon>
        <taxon>Rhodococcoides</taxon>
    </lineage>
</organism>
<proteinExistence type="predicted"/>